<comment type="caution">
    <text evidence="2">The sequence shown here is derived from an EMBL/GenBank/DDBJ whole genome shotgun (WGS) entry which is preliminary data.</text>
</comment>
<feature type="compositionally biased region" description="Basic and acidic residues" evidence="1">
    <location>
        <begin position="189"/>
        <end position="208"/>
    </location>
</feature>
<keyword evidence="3" id="KW-1185">Reference proteome</keyword>
<protein>
    <submittedName>
        <fullName evidence="2">Uncharacterized protein</fullName>
    </submittedName>
</protein>
<reference evidence="2 3" key="1">
    <citation type="journal article" date="2024" name="G3 (Bethesda)">
        <title>Genome assembly of Hibiscus sabdariffa L. provides insights into metabolisms of medicinal natural products.</title>
        <authorList>
            <person name="Kim T."/>
        </authorList>
    </citation>
    <scope>NUCLEOTIDE SEQUENCE [LARGE SCALE GENOMIC DNA]</scope>
    <source>
        <strain evidence="2">TK-2024</strain>
        <tissue evidence="2">Old leaves</tissue>
    </source>
</reference>
<dbReference type="Proteomes" id="UP001472677">
    <property type="component" value="Unassembled WGS sequence"/>
</dbReference>
<name>A0ABR2C6E6_9ROSI</name>
<evidence type="ECO:0000313" key="3">
    <source>
        <dbReference type="Proteomes" id="UP001472677"/>
    </source>
</evidence>
<proteinExistence type="predicted"/>
<organism evidence="2 3">
    <name type="scientific">Hibiscus sabdariffa</name>
    <name type="common">roselle</name>
    <dbReference type="NCBI Taxonomy" id="183260"/>
    <lineage>
        <taxon>Eukaryota</taxon>
        <taxon>Viridiplantae</taxon>
        <taxon>Streptophyta</taxon>
        <taxon>Embryophyta</taxon>
        <taxon>Tracheophyta</taxon>
        <taxon>Spermatophyta</taxon>
        <taxon>Magnoliopsida</taxon>
        <taxon>eudicotyledons</taxon>
        <taxon>Gunneridae</taxon>
        <taxon>Pentapetalae</taxon>
        <taxon>rosids</taxon>
        <taxon>malvids</taxon>
        <taxon>Malvales</taxon>
        <taxon>Malvaceae</taxon>
        <taxon>Malvoideae</taxon>
        <taxon>Hibiscus</taxon>
    </lineage>
</organism>
<evidence type="ECO:0000313" key="2">
    <source>
        <dbReference type="EMBL" id="KAK8514989.1"/>
    </source>
</evidence>
<sequence length="257" mass="28297">MGENVNRVLDCEKVTMLLTIEQQSRIEESIEVEIGNIIHKVHVRELGFVDTSVDPIIKIVDPKDKDKTSVTEERLESLSEKDQGSQVVDVDARGSFCLEEDAFNAKWLERGSGNCTAWETDNFDAQINEDELVGTLSKEGIATDKSGLGGADLIHRSKDSGLSKNVEIIEIDGAQKIVTGGPEGFNEGFEFKGSEPRPTDGKNHSGDTELGKQRVCAIKVCGAAQFVYLKYGARFARGYDQESMFLRCGFQIIVICV</sequence>
<gene>
    <name evidence="2" type="ORF">V6N12_001154</name>
</gene>
<evidence type="ECO:0000256" key="1">
    <source>
        <dbReference type="SAM" id="MobiDB-lite"/>
    </source>
</evidence>
<accession>A0ABR2C6E6</accession>
<feature type="region of interest" description="Disordered" evidence="1">
    <location>
        <begin position="188"/>
        <end position="208"/>
    </location>
</feature>
<dbReference type="EMBL" id="JBBPBM010000065">
    <property type="protein sequence ID" value="KAK8514989.1"/>
    <property type="molecule type" value="Genomic_DNA"/>
</dbReference>